<gene>
    <name evidence="1" type="ORF">DPM12_08505</name>
</gene>
<sequence>MTADGSPTLWLMADSQRRRRYPERLWQGDTLIEVSTDAAGENRVATIVDGDTWPADAPAAGPVLLSLDVLADSLRGNEYQLADRAWVPLLPADFYSDVAVARQRVAAGEIGAPRVVDVTVPVGLPPAGAWDVDHVCALTWLEALVFGMRAAELVGNATVESSTWLLGRSPVRTVMHTLDTGVVVVHHIVPADSTPTTAYEGVVLGESGRVMLRQQFAPGALGVWQPARPGYTFPAIYEAKQDVQAPDSVGGGWEMAGLLHELAGPGEHATQLREHAVRLVRHAIQLYSGGNDDH</sequence>
<dbReference type="EMBL" id="QMIG01000005">
    <property type="protein sequence ID" value="RAW15677.1"/>
    <property type="molecule type" value="Genomic_DNA"/>
</dbReference>
<accession>A0A329QTM7</accession>
<comment type="caution">
    <text evidence="1">The sequence shown here is derived from an EMBL/GenBank/DDBJ whole genome shotgun (WGS) entry which is preliminary data.</text>
</comment>
<keyword evidence="2" id="KW-1185">Reference proteome</keyword>
<name>A0A329QTM7_9ACTN</name>
<dbReference type="OrthoDB" id="9941207at2"/>
<proteinExistence type="predicted"/>
<evidence type="ECO:0000313" key="1">
    <source>
        <dbReference type="EMBL" id="RAW15677.1"/>
    </source>
</evidence>
<dbReference type="Proteomes" id="UP000250462">
    <property type="component" value="Unassembled WGS sequence"/>
</dbReference>
<reference evidence="1 2" key="1">
    <citation type="submission" date="2018-06" db="EMBL/GenBank/DDBJ databases">
        <title>Phytoactinopolyspora halophila sp. nov., a novel halophilic actinomycete isolated from a saline soil in China.</title>
        <authorList>
            <person name="Tang S.-K."/>
        </authorList>
    </citation>
    <scope>NUCLEOTIDE SEQUENCE [LARGE SCALE GENOMIC DNA]</scope>
    <source>
        <strain evidence="1 2">YIM 96934</strain>
    </source>
</reference>
<protein>
    <submittedName>
        <fullName evidence="1">Uncharacterized protein</fullName>
    </submittedName>
</protein>
<dbReference type="RefSeq" id="WP_112257878.1">
    <property type="nucleotide sequence ID" value="NZ_QMIG01000005.1"/>
</dbReference>
<dbReference type="AlphaFoldDB" id="A0A329QTM7"/>
<organism evidence="1 2">
    <name type="scientific">Phytoactinopolyspora halophila</name>
    <dbReference type="NCBI Taxonomy" id="1981511"/>
    <lineage>
        <taxon>Bacteria</taxon>
        <taxon>Bacillati</taxon>
        <taxon>Actinomycetota</taxon>
        <taxon>Actinomycetes</taxon>
        <taxon>Jiangellales</taxon>
        <taxon>Jiangellaceae</taxon>
        <taxon>Phytoactinopolyspora</taxon>
    </lineage>
</organism>
<evidence type="ECO:0000313" key="2">
    <source>
        <dbReference type="Proteomes" id="UP000250462"/>
    </source>
</evidence>